<name>A0A2N6CRH1_9GAMM</name>
<dbReference type="RefSeq" id="WP_058341149.1">
    <property type="nucleotide sequence ID" value="NZ_PKUN01000031.1"/>
</dbReference>
<dbReference type="InterPro" id="IPR012337">
    <property type="entry name" value="RNaseH-like_sf"/>
</dbReference>
<dbReference type="Pfam" id="PF13565">
    <property type="entry name" value="HTH_32"/>
    <property type="match status" value="1"/>
</dbReference>
<dbReference type="InterPro" id="IPR036397">
    <property type="entry name" value="RNaseH_sf"/>
</dbReference>
<dbReference type="PANTHER" id="PTHR30347:SF1">
    <property type="entry name" value="MECHANOSENSITIVE CHANNEL MSCK"/>
    <property type="match status" value="1"/>
</dbReference>
<dbReference type="InterPro" id="IPR052702">
    <property type="entry name" value="MscS-like_channel"/>
</dbReference>
<dbReference type="InterPro" id="IPR047655">
    <property type="entry name" value="Transpos_IS630-like"/>
</dbReference>
<dbReference type="AlphaFoldDB" id="A0A2N6CRH1"/>
<dbReference type="InterPro" id="IPR038717">
    <property type="entry name" value="Tc1-like_DDE_dom"/>
</dbReference>
<dbReference type="Pfam" id="PF13358">
    <property type="entry name" value="DDE_3"/>
    <property type="match status" value="1"/>
</dbReference>
<dbReference type="InterPro" id="IPR009057">
    <property type="entry name" value="Homeodomain-like_sf"/>
</dbReference>
<dbReference type="PANTHER" id="PTHR30347">
    <property type="entry name" value="POTASSIUM CHANNEL RELATED"/>
    <property type="match status" value="1"/>
</dbReference>
<feature type="domain" description="Tc1-like transposase DDE" evidence="1">
    <location>
        <begin position="184"/>
        <end position="316"/>
    </location>
</feature>
<gene>
    <name evidence="2" type="ORF">C0630_19780</name>
    <name evidence="3" type="ORF">C0630_19850</name>
</gene>
<evidence type="ECO:0000313" key="3">
    <source>
        <dbReference type="EMBL" id="PLX59668.1"/>
    </source>
</evidence>
<dbReference type="Gene3D" id="3.30.420.10">
    <property type="entry name" value="Ribonuclease H-like superfamily/Ribonuclease H"/>
    <property type="match status" value="1"/>
</dbReference>
<reference evidence="3 4" key="1">
    <citation type="submission" date="2017-11" db="EMBL/GenBank/DDBJ databases">
        <title>Genome-resolved metagenomics identifies genetic mobility, metabolic interactions, and unexpected diversity in perchlorate-reducing communities.</title>
        <authorList>
            <person name="Barnum T.P."/>
            <person name="Figueroa I.A."/>
            <person name="Carlstrom C.I."/>
            <person name="Lucas L.N."/>
            <person name="Engelbrektson A.L."/>
            <person name="Coates J.D."/>
        </authorList>
    </citation>
    <scope>NUCLEOTIDE SEQUENCE [LARGE SCALE GENOMIC DNA]</scope>
    <source>
        <strain evidence="3">BM301</strain>
    </source>
</reference>
<protein>
    <submittedName>
        <fullName evidence="3">IS630 family transposase</fullName>
    </submittedName>
</protein>
<proteinExistence type="predicted"/>
<dbReference type="STRING" id="1111735.GCA_000428045_01125"/>
<dbReference type="EMBL" id="PKUN01000031">
    <property type="protein sequence ID" value="PLX59668.1"/>
    <property type="molecule type" value="Genomic_DNA"/>
</dbReference>
<organism evidence="3 4">
    <name type="scientific">Sedimenticola selenatireducens</name>
    <dbReference type="NCBI Taxonomy" id="191960"/>
    <lineage>
        <taxon>Bacteria</taxon>
        <taxon>Pseudomonadati</taxon>
        <taxon>Pseudomonadota</taxon>
        <taxon>Gammaproteobacteria</taxon>
        <taxon>Chromatiales</taxon>
        <taxon>Sedimenticolaceae</taxon>
        <taxon>Sedimenticola</taxon>
    </lineage>
</organism>
<dbReference type="NCBIfam" id="NF033545">
    <property type="entry name" value="transpos_IS630"/>
    <property type="match status" value="1"/>
</dbReference>
<evidence type="ECO:0000259" key="1">
    <source>
        <dbReference type="Pfam" id="PF13358"/>
    </source>
</evidence>
<comment type="caution">
    <text evidence="3">The sequence shown here is derived from an EMBL/GenBank/DDBJ whole genome shotgun (WGS) entry which is preliminary data.</text>
</comment>
<evidence type="ECO:0000313" key="4">
    <source>
        <dbReference type="Proteomes" id="UP000235015"/>
    </source>
</evidence>
<evidence type="ECO:0000313" key="2">
    <source>
        <dbReference type="EMBL" id="PLX59656.1"/>
    </source>
</evidence>
<sequence length="361" mass="41757">MRVAVDIELKDEERELLERLSRSRSTSVRLAERSRIVLLAAQKKTNGEIAEELGISRQKVGRWRDRYQEFGLAGIEKDAPRPGRKKSISSRKVKKIIELTTQEKPDNATHWSRRLMAERMNVSESTVGRIWSVHGLKPHRVTGLKLSNDKRFQEKLEDVVGLYLSPPENAMVFSCDEKSQMQALDRTQPGLPLKPGRNATMTHDYKRNGTSTLFAALNVLTGEVLGQCAKRHRHTEWLDFLRLINKNTPADKEVHIICDNYATHKHPKVQSWLKYHKRFHVHFTPTSASWLNMVERFFRDLSERQLRRGIFCSVAELEKAVMDYISKHNESPAPFIWTKSANDILEKVKRGRQTLDKLQSV</sequence>
<dbReference type="SUPFAM" id="SSF46689">
    <property type="entry name" value="Homeodomain-like"/>
    <property type="match status" value="1"/>
</dbReference>
<dbReference type="GO" id="GO:0003676">
    <property type="term" value="F:nucleic acid binding"/>
    <property type="evidence" value="ECO:0007669"/>
    <property type="project" value="InterPro"/>
</dbReference>
<dbReference type="EMBL" id="PKUN01000031">
    <property type="protein sequence ID" value="PLX59656.1"/>
    <property type="molecule type" value="Genomic_DNA"/>
</dbReference>
<dbReference type="Proteomes" id="UP000235015">
    <property type="component" value="Unassembled WGS sequence"/>
</dbReference>
<dbReference type="SUPFAM" id="SSF53098">
    <property type="entry name" value="Ribonuclease H-like"/>
    <property type="match status" value="1"/>
</dbReference>
<accession>A0A2N6CRH1</accession>